<evidence type="ECO:0000313" key="2">
    <source>
        <dbReference type="Proteomes" id="UP000192356"/>
    </source>
</evidence>
<evidence type="ECO:0000313" key="1">
    <source>
        <dbReference type="EMBL" id="ORD97501.1"/>
    </source>
</evidence>
<sequence length="319" mass="38436">MFKNVNFKYSYVNQGQYLDLKDFFNNIRLLTILYYNHSFLITFYESLFKFILGDERTKFIEVNNFLEETDKLKFLRRVLIQGGKITQTEYFKKSHISLDKKNFNLIDLFLIQSIVMFLKNNNNSLCIKNDVLIINKHIEFFNSVLMIIDMYKTTLEIIELYRYKLYKQKEFETIKSYHKQLIDNFKNLILRDIYYLEISIIKEPFINLINISSASITELNQFEFIKKYNSENLEDVERVFSDILNNLKVCKYPNFSIRIFDNSKLKKLLSYYQCILAICNNIVFKCNFFPNYCKKLKKHLCDILEETKQEINNCILSLE</sequence>
<dbReference type="VEuPathDB" id="MicrosporidiaDB:HERIO_629"/>
<dbReference type="Proteomes" id="UP000192356">
    <property type="component" value="Unassembled WGS sequence"/>
</dbReference>
<dbReference type="AlphaFoldDB" id="A0A1X0QCJ2"/>
<accession>A0A1X0QCJ2</accession>
<name>A0A1X0QCJ2_9MICR</name>
<proteinExistence type="predicted"/>
<reference evidence="1 2" key="1">
    <citation type="journal article" date="2017" name="Environ. Microbiol.">
        <title>Decay of the glycolytic pathway and adaptation to intranuclear parasitism within Enterocytozoonidae microsporidia.</title>
        <authorList>
            <person name="Wiredu Boakye D."/>
            <person name="Jaroenlak P."/>
            <person name="Prachumwat A."/>
            <person name="Williams T.A."/>
            <person name="Bateman K.S."/>
            <person name="Itsathitphaisarn O."/>
            <person name="Sritunyalucksana K."/>
            <person name="Paszkiewicz K.H."/>
            <person name="Moore K.A."/>
            <person name="Stentiford G.D."/>
            <person name="Williams B.A."/>
        </authorList>
    </citation>
    <scope>NUCLEOTIDE SEQUENCE [LARGE SCALE GENOMIC DNA]</scope>
    <source>
        <strain evidence="1 2">GB1</strain>
    </source>
</reference>
<protein>
    <submittedName>
        <fullName evidence="1">Uncharacterized protein</fullName>
    </submittedName>
</protein>
<organism evidence="1 2">
    <name type="scientific">Hepatospora eriocheir</name>
    <dbReference type="NCBI Taxonomy" id="1081669"/>
    <lineage>
        <taxon>Eukaryota</taxon>
        <taxon>Fungi</taxon>
        <taxon>Fungi incertae sedis</taxon>
        <taxon>Microsporidia</taxon>
        <taxon>Hepatosporidae</taxon>
        <taxon>Hepatospora</taxon>
    </lineage>
</organism>
<dbReference type="EMBL" id="LVKB01000020">
    <property type="protein sequence ID" value="ORD97501.1"/>
    <property type="molecule type" value="Genomic_DNA"/>
</dbReference>
<dbReference type="VEuPathDB" id="MicrosporidiaDB:A0H76_2826"/>
<keyword evidence="2" id="KW-1185">Reference proteome</keyword>
<comment type="caution">
    <text evidence="1">The sequence shown here is derived from an EMBL/GenBank/DDBJ whole genome shotgun (WGS) entry which is preliminary data.</text>
</comment>
<gene>
    <name evidence="1" type="ORF">HERIO_629</name>
</gene>